<evidence type="ECO:0000256" key="1">
    <source>
        <dbReference type="ARBA" id="ARBA00022614"/>
    </source>
</evidence>
<dbReference type="PROSITE" id="PS51450">
    <property type="entry name" value="LRR"/>
    <property type="match status" value="4"/>
</dbReference>
<dbReference type="Pfam" id="PF13855">
    <property type="entry name" value="LRR_8"/>
    <property type="match status" value="1"/>
</dbReference>
<dbReference type="InterPro" id="IPR001611">
    <property type="entry name" value="Leu-rich_rpt"/>
</dbReference>
<reference evidence="3" key="1">
    <citation type="submission" date="2025-08" db="UniProtKB">
        <authorList>
            <consortium name="Ensembl"/>
        </authorList>
    </citation>
    <scope>IDENTIFICATION</scope>
</reference>
<reference evidence="3" key="2">
    <citation type="submission" date="2025-09" db="UniProtKB">
        <authorList>
            <consortium name="Ensembl"/>
        </authorList>
    </citation>
    <scope>IDENTIFICATION</scope>
</reference>
<accession>A0A3B3S8M4</accession>
<organism evidence="3 4">
    <name type="scientific">Paramormyrops kingsleyae</name>
    <dbReference type="NCBI Taxonomy" id="1676925"/>
    <lineage>
        <taxon>Eukaryota</taxon>
        <taxon>Metazoa</taxon>
        <taxon>Chordata</taxon>
        <taxon>Craniata</taxon>
        <taxon>Vertebrata</taxon>
        <taxon>Euteleostomi</taxon>
        <taxon>Actinopterygii</taxon>
        <taxon>Neopterygii</taxon>
        <taxon>Teleostei</taxon>
        <taxon>Osteoglossocephala</taxon>
        <taxon>Osteoglossomorpha</taxon>
        <taxon>Osteoglossiformes</taxon>
        <taxon>Mormyridae</taxon>
        <taxon>Paramormyrops</taxon>
    </lineage>
</organism>
<dbReference type="InterPro" id="IPR003591">
    <property type="entry name" value="Leu-rich_rpt_typical-subtyp"/>
</dbReference>
<dbReference type="Gene3D" id="3.80.10.10">
    <property type="entry name" value="Ribonuclease Inhibitor"/>
    <property type="match status" value="2"/>
</dbReference>
<dbReference type="InterPro" id="IPR032675">
    <property type="entry name" value="LRR_dom_sf"/>
</dbReference>
<dbReference type="PANTHER" id="PTHR46652:SF3">
    <property type="entry name" value="LEUCINE-RICH REPEAT-CONTAINING PROTEIN 9"/>
    <property type="match status" value="1"/>
</dbReference>
<dbReference type="GeneTree" id="ENSGT00940000158260"/>
<protein>
    <submittedName>
        <fullName evidence="3">Protein phosphatase 1, regulatory subunit 42</fullName>
    </submittedName>
</protein>
<dbReference type="CDD" id="cd21340">
    <property type="entry name" value="PPP1R42"/>
    <property type="match status" value="1"/>
</dbReference>
<dbReference type="SMART" id="SM00365">
    <property type="entry name" value="LRR_SD22"/>
    <property type="match status" value="4"/>
</dbReference>
<dbReference type="AlphaFoldDB" id="A0A3B3S8M4"/>
<dbReference type="SMART" id="SM00369">
    <property type="entry name" value="LRR_TYP"/>
    <property type="match status" value="3"/>
</dbReference>
<evidence type="ECO:0000256" key="2">
    <source>
        <dbReference type="ARBA" id="ARBA00022737"/>
    </source>
</evidence>
<name>A0A3B3S8M4_9TELE</name>
<proteinExistence type="predicted"/>
<sequence length="252" mass="29327">MVCLNVDLIAKSHAHLKNRRSMSLSQYLKKVTHLNFSNKNIEDIGDISICRNLTVLYLYDNRLTQICNLDFACSLTHLYMQNNNIKRIERFSCLQRLAKLYLGGNNISVVEGLEQLTELRELHLEGQRLLPGEKLLFMPSSLLAESLNVLNISNNNIDEIQDLAVLKRLKQLFAANNQLQDLEDVFSQWQELCRMDLSGNPVCHKPKYWDTVITVCRRLEELDGKEISEFSRQFLKNWKASREVKKKSERKD</sequence>
<dbReference type="Pfam" id="PF12799">
    <property type="entry name" value="LRR_4"/>
    <property type="match status" value="1"/>
</dbReference>
<keyword evidence="4" id="KW-1185">Reference proteome</keyword>
<dbReference type="SUPFAM" id="SSF52058">
    <property type="entry name" value="L domain-like"/>
    <property type="match status" value="1"/>
</dbReference>
<dbReference type="Proteomes" id="UP000261540">
    <property type="component" value="Unplaced"/>
</dbReference>
<evidence type="ECO:0000313" key="3">
    <source>
        <dbReference type="Ensembl" id="ENSPKIP00000027109.1"/>
    </source>
</evidence>
<dbReference type="InterPro" id="IPR050836">
    <property type="entry name" value="SDS22/Internalin_LRR"/>
</dbReference>
<dbReference type="PANTHER" id="PTHR46652">
    <property type="entry name" value="LEUCINE-RICH REPEAT AND IQ DOMAIN-CONTAINING PROTEIN 1-RELATED"/>
    <property type="match status" value="1"/>
</dbReference>
<dbReference type="InterPro" id="IPR025875">
    <property type="entry name" value="Leu-rich_rpt_4"/>
</dbReference>
<dbReference type="STRING" id="1676925.ENSPKIP00000027109"/>
<dbReference type="Ensembl" id="ENSPKIT00000007875.1">
    <property type="protein sequence ID" value="ENSPKIP00000027109.1"/>
    <property type="gene ID" value="ENSPKIG00000009308.1"/>
</dbReference>
<keyword evidence="1" id="KW-0433">Leucine-rich repeat</keyword>
<keyword evidence="2" id="KW-0677">Repeat</keyword>
<evidence type="ECO:0000313" key="4">
    <source>
        <dbReference type="Proteomes" id="UP000261540"/>
    </source>
</evidence>